<dbReference type="SUPFAM" id="SSF51556">
    <property type="entry name" value="Metallo-dependent hydrolases"/>
    <property type="match status" value="1"/>
</dbReference>
<dbReference type="OrthoDB" id="9797498at2"/>
<dbReference type="InterPro" id="IPR051781">
    <property type="entry name" value="Metallo-dep_Hydrolase"/>
</dbReference>
<dbReference type="GO" id="GO:0016810">
    <property type="term" value="F:hydrolase activity, acting on carbon-nitrogen (but not peptide) bonds"/>
    <property type="evidence" value="ECO:0007669"/>
    <property type="project" value="InterPro"/>
</dbReference>
<dbReference type="InterPro" id="IPR006680">
    <property type="entry name" value="Amidohydro-rel"/>
</dbReference>
<dbReference type="PANTHER" id="PTHR43135:SF3">
    <property type="entry name" value="ALPHA-D-RIBOSE 1-METHYLPHOSPHONATE 5-TRIPHOSPHATE DIPHOSPHATASE"/>
    <property type="match status" value="1"/>
</dbReference>
<dbReference type="Pfam" id="PF01979">
    <property type="entry name" value="Amidohydro_1"/>
    <property type="match status" value="1"/>
</dbReference>
<organism evidence="2 3">
    <name type="scientific">Mangrovivirga cuniculi</name>
    <dbReference type="NCBI Taxonomy" id="2715131"/>
    <lineage>
        <taxon>Bacteria</taxon>
        <taxon>Pseudomonadati</taxon>
        <taxon>Bacteroidota</taxon>
        <taxon>Cytophagia</taxon>
        <taxon>Cytophagales</taxon>
        <taxon>Mangrovivirgaceae</taxon>
        <taxon>Mangrovivirga</taxon>
    </lineage>
</organism>
<dbReference type="Gene3D" id="3.20.20.140">
    <property type="entry name" value="Metal-dependent hydrolases"/>
    <property type="match status" value="1"/>
</dbReference>
<evidence type="ECO:0000313" key="2">
    <source>
        <dbReference type="EMBL" id="QCK15588.1"/>
    </source>
</evidence>
<accession>A0A4D7K8I7</accession>
<gene>
    <name evidence="2" type="ORF">DCC35_12935</name>
</gene>
<dbReference type="InterPro" id="IPR011059">
    <property type="entry name" value="Metal-dep_hydrolase_composite"/>
</dbReference>
<name>A0A4D7K8I7_9BACT</name>
<feature type="domain" description="Amidohydrolase-related" evidence="1">
    <location>
        <begin position="216"/>
        <end position="567"/>
    </location>
</feature>
<proteinExistence type="predicted"/>
<dbReference type="PANTHER" id="PTHR43135">
    <property type="entry name" value="ALPHA-D-RIBOSE 1-METHYLPHOSPHONATE 5-TRIPHOSPHATE DIPHOSPHATASE"/>
    <property type="match status" value="1"/>
</dbReference>
<reference evidence="2 3" key="1">
    <citation type="submission" date="2018-04" db="EMBL/GenBank/DDBJ databases">
        <title>Complete genome uncultured novel isolate.</title>
        <authorList>
            <person name="Merlino G."/>
        </authorList>
    </citation>
    <scope>NUCLEOTIDE SEQUENCE [LARGE SCALE GENOMIC DNA]</scope>
    <source>
        <strain evidence="3">R1DC9</strain>
    </source>
</reference>
<keyword evidence="2" id="KW-0378">Hydrolase</keyword>
<dbReference type="AlphaFoldDB" id="A0A4D7K8I7"/>
<evidence type="ECO:0000313" key="3">
    <source>
        <dbReference type="Proteomes" id="UP000298616"/>
    </source>
</evidence>
<sequence length="583" mass="64847">MIKSLEVQGHNYLKDTVAESFKIKNGKASWESNSETGQTESKNAFYIGINSTPGSWELLVRKLLEANSVDLYPNGNTKLTSVSDHSIGDTLQLKLVEFVGISFEPSYVWFDEDNRFFASPSSWLTTIRKGYESIGSHLYKLQTAKQKENYKRIADELTTQPKGKLVIKNVNVFNSEDGSMMENKTVIVNGNTIEQVTDDADVEENAMIIDGSGKTLMPGLFDMHGHLSRSDGILNLAGGVTSVRDMANNFELPTVRDEFNKNTVLGPRILIMSGFIDQAGPYAGPTGKIVKSLEEGLEAIQFYHDRGYQQIKLYSSIDPSWVKPMAEKTHELGMRLSGHIPSYMIAEQAINDGYDEIQHINMIALNFLGDTIDTRTPLRFSMPGKYAHQIDIEGEEFQKLVKLLKEKDIVIDPTVSIFEGMLTSKAGEPNPSFDTILDRLPIQVKRAFYSGGLPMTDEERPVYKKSYEHMLKMVKALHDAGIRLVAGTDSMVGFGLHKELENYVRAGISVGDVLQIATVNAANITGNDNLGVIKEGYLADMIIIDGNPLEDISNIRRIETTIKDGKVYDCSKLYEAVGVAHFK</sequence>
<dbReference type="RefSeq" id="WP_137091183.1">
    <property type="nucleotide sequence ID" value="NZ_CP028923.1"/>
</dbReference>
<dbReference type="InterPro" id="IPR032466">
    <property type="entry name" value="Metal_Hydrolase"/>
</dbReference>
<protein>
    <submittedName>
        <fullName evidence="2">Amidohydrolase</fullName>
    </submittedName>
</protein>
<dbReference type="SUPFAM" id="SSF51338">
    <property type="entry name" value="Composite domain of metallo-dependent hydrolases"/>
    <property type="match status" value="1"/>
</dbReference>
<dbReference type="Gene3D" id="1.20.58.520">
    <property type="entry name" value="Amidohydrolase"/>
    <property type="match status" value="1"/>
</dbReference>
<evidence type="ECO:0000259" key="1">
    <source>
        <dbReference type="Pfam" id="PF01979"/>
    </source>
</evidence>
<dbReference type="Proteomes" id="UP000298616">
    <property type="component" value="Chromosome"/>
</dbReference>
<dbReference type="KEGG" id="fpf:DCC35_12935"/>
<dbReference type="Gene3D" id="3.30.110.90">
    <property type="entry name" value="Amidohydrolase"/>
    <property type="match status" value="1"/>
</dbReference>
<dbReference type="Gene3D" id="2.30.40.10">
    <property type="entry name" value="Urease, subunit C, domain 1"/>
    <property type="match status" value="2"/>
</dbReference>
<dbReference type="EMBL" id="CP028923">
    <property type="protein sequence ID" value="QCK15588.1"/>
    <property type="molecule type" value="Genomic_DNA"/>
</dbReference>
<keyword evidence="3" id="KW-1185">Reference proteome</keyword>